<organism evidence="2 3">
    <name type="scientific">Klebsiella phage Kpn13</name>
    <dbReference type="NCBI Taxonomy" id="3044024"/>
    <lineage>
        <taxon>Viruses</taxon>
        <taxon>Duplodnaviria</taxon>
        <taxon>Heunggongvirae</taxon>
        <taxon>Uroviricota</taxon>
        <taxon>Caudoviricetes</taxon>
        <taxon>Autographivirales</taxon>
        <taxon>Autoscriptoviridae</taxon>
        <taxon>Slopekvirinae</taxon>
        <taxon>Drulisvirus</taxon>
        <taxon>Drulisvirus Kpn13</taxon>
    </lineage>
</organism>
<feature type="region of interest" description="Disordered" evidence="1">
    <location>
        <begin position="31"/>
        <end position="50"/>
    </location>
</feature>
<evidence type="ECO:0000256" key="1">
    <source>
        <dbReference type="SAM" id="MobiDB-lite"/>
    </source>
</evidence>
<protein>
    <submittedName>
        <fullName evidence="2">Uncharacterized protein</fullName>
    </submittedName>
</protein>
<reference evidence="2 3" key="1">
    <citation type="journal article" date="2024" name="Can. J. Microbiol.">
        <title>Biological and genomic characteristics of three novel bacteriophages and a phage-plasmid of Klebsiella pneumoniae.</title>
        <authorList>
            <person name="Uskudar-Guclu A."/>
            <person name="Unlu S."/>
            <person name="Salih-Dogan H."/>
            <person name="Yalcin S."/>
            <person name="Basustaoglu A."/>
        </authorList>
    </citation>
    <scope>NUCLEOTIDE SEQUENCE [LARGE SCALE GENOMIC DNA]</scope>
</reference>
<keyword evidence="3" id="KW-1185">Reference proteome</keyword>
<dbReference type="Proteomes" id="UP001654236">
    <property type="component" value="Segment"/>
</dbReference>
<dbReference type="EMBL" id="OQ790081">
    <property type="protein sequence ID" value="WJE88685.1"/>
    <property type="molecule type" value="Genomic_DNA"/>
</dbReference>
<evidence type="ECO:0000313" key="2">
    <source>
        <dbReference type="EMBL" id="WJE88685.1"/>
    </source>
</evidence>
<accession>A0AAT9V6D8</accession>
<evidence type="ECO:0000313" key="3">
    <source>
        <dbReference type="Proteomes" id="UP001654236"/>
    </source>
</evidence>
<sequence>MVGSMVGSRVALGASMGARLYLDLKFIILTRDPPSPSTRPSAPIGVPSGN</sequence>
<proteinExistence type="predicted"/>
<name>A0AAT9V6D8_9CAUD</name>